<feature type="transmembrane region" description="Helical" evidence="7">
    <location>
        <begin position="93"/>
        <end position="110"/>
    </location>
</feature>
<feature type="transmembrane region" description="Helical" evidence="7">
    <location>
        <begin position="14"/>
        <end position="34"/>
    </location>
</feature>
<dbReference type="GO" id="GO:0006508">
    <property type="term" value="P:proteolysis"/>
    <property type="evidence" value="ECO:0007669"/>
    <property type="project" value="UniProtKB-KW"/>
</dbReference>
<protein>
    <submittedName>
        <fullName evidence="10">Rhomboid family intramembrane serine protease</fullName>
    </submittedName>
</protein>
<comment type="similarity">
    <text evidence="2">Belongs to the peptidase S54 family.</text>
</comment>
<evidence type="ECO:0000256" key="4">
    <source>
        <dbReference type="ARBA" id="ARBA00022801"/>
    </source>
</evidence>
<feature type="transmembrane region" description="Helical" evidence="7">
    <location>
        <begin position="116"/>
        <end position="134"/>
    </location>
</feature>
<evidence type="ECO:0000256" key="7">
    <source>
        <dbReference type="SAM" id="Phobius"/>
    </source>
</evidence>
<dbReference type="InterPro" id="IPR035952">
    <property type="entry name" value="Rhomboid-like_sf"/>
</dbReference>
<dbReference type="Proteomes" id="UP000195573">
    <property type="component" value="Chromosome"/>
</dbReference>
<dbReference type="InterPro" id="IPR050925">
    <property type="entry name" value="Rhomboid_protease_S54"/>
</dbReference>
<keyword evidence="4" id="KW-0378">Hydrolase</keyword>
<dbReference type="RefSeq" id="WP_010195154.1">
    <property type="nucleotide sequence ID" value="NZ_CP020880.1"/>
</dbReference>
<accession>A0A1Y0CHS0</accession>
<feature type="transmembrane region" description="Helical" evidence="7">
    <location>
        <begin position="218"/>
        <end position="236"/>
    </location>
</feature>
<dbReference type="GeneID" id="96737102"/>
<keyword evidence="10" id="KW-0645">Protease</keyword>
<evidence type="ECO:0000256" key="3">
    <source>
        <dbReference type="ARBA" id="ARBA00022692"/>
    </source>
</evidence>
<reference evidence="9 11" key="1">
    <citation type="submission" date="2017-04" db="EMBL/GenBank/DDBJ databases">
        <title>Complete Genome Sequence of the Bacillus horikoshii 20a strain from Cuatro Cienegas, Coahuila, Mexico.</title>
        <authorList>
            <person name="Zarza E."/>
            <person name="Alcaraz L.D."/>
            <person name="Aguilar-Salinas B."/>
            <person name="Islas A."/>
            <person name="Olmedo-Alvarez G."/>
        </authorList>
    </citation>
    <scope>NUCLEOTIDE SEQUENCE [LARGE SCALE GENOMIC DNA]</scope>
    <source>
        <strain evidence="9 11">20a</strain>
    </source>
</reference>
<keyword evidence="5 7" id="KW-1133">Transmembrane helix</keyword>
<gene>
    <name evidence="9" type="ORF">B4U37_01420</name>
    <name evidence="10" type="ORF">FZC74_17160</name>
</gene>
<reference evidence="10 12" key="2">
    <citation type="submission" date="2019-08" db="EMBL/GenBank/DDBJ databases">
        <title>Bacillus genomes from the desert of Cuatro Cienegas, Coahuila.</title>
        <authorList>
            <person name="Olmedo-Alvarez G."/>
        </authorList>
    </citation>
    <scope>NUCLEOTIDE SEQUENCE [LARGE SCALE GENOMIC DNA]</scope>
    <source>
        <strain evidence="10 12">CH88_3T</strain>
    </source>
</reference>
<name>A0A1Y0CHS0_9BACI</name>
<dbReference type="GO" id="GO:0004252">
    <property type="term" value="F:serine-type endopeptidase activity"/>
    <property type="evidence" value="ECO:0007669"/>
    <property type="project" value="InterPro"/>
</dbReference>
<dbReference type="GO" id="GO:0016020">
    <property type="term" value="C:membrane"/>
    <property type="evidence" value="ECO:0007669"/>
    <property type="project" value="UniProtKB-SubCell"/>
</dbReference>
<dbReference type="InterPro" id="IPR022764">
    <property type="entry name" value="Peptidase_S54_rhomboid_dom"/>
</dbReference>
<evidence type="ECO:0000313" key="9">
    <source>
        <dbReference type="EMBL" id="ART74800.1"/>
    </source>
</evidence>
<dbReference type="EMBL" id="CP020880">
    <property type="protein sequence ID" value="ART74800.1"/>
    <property type="molecule type" value="Genomic_DNA"/>
</dbReference>
<proteinExistence type="inferred from homology"/>
<evidence type="ECO:0000259" key="8">
    <source>
        <dbReference type="Pfam" id="PF01694"/>
    </source>
</evidence>
<dbReference type="AlphaFoldDB" id="A0A1Y0CHS0"/>
<dbReference type="EMBL" id="VTEU01000008">
    <property type="protein sequence ID" value="TYS57411.1"/>
    <property type="molecule type" value="Genomic_DNA"/>
</dbReference>
<organism evidence="10 12">
    <name type="scientific">Sutcliffiella horikoshii</name>
    <dbReference type="NCBI Taxonomy" id="79883"/>
    <lineage>
        <taxon>Bacteria</taxon>
        <taxon>Bacillati</taxon>
        <taxon>Bacillota</taxon>
        <taxon>Bacilli</taxon>
        <taxon>Bacillales</taxon>
        <taxon>Bacillaceae</taxon>
        <taxon>Sutcliffiella</taxon>
    </lineage>
</organism>
<sequence length="237" mass="26690">MFVRTENFRTFRRLYPIITTIVAIHLILWLVVQFSPTFLNLTVGFNLFIWQGEWWRLVTPIFLHASLTHFLFNSLSLVLFGPAVERMLGKGKFITFYLLGGILANVATLLLKPDIYSHLGASGAIFAIFGLYFYMVFLRPDLLDRANSQVILTILGVGLVMTFLNSNINWIAHLFGFFAGTVLAPFFLGRGPATSPRSLRAIFPNIGRPSAPRGGKQNIFWIVLGALVLFGILSRFM</sequence>
<dbReference type="PANTHER" id="PTHR43731">
    <property type="entry name" value="RHOMBOID PROTEASE"/>
    <property type="match status" value="1"/>
</dbReference>
<dbReference type="SUPFAM" id="SSF144091">
    <property type="entry name" value="Rhomboid-like"/>
    <property type="match status" value="1"/>
</dbReference>
<dbReference type="KEGG" id="bhk:B4U37_01420"/>
<evidence type="ECO:0000256" key="5">
    <source>
        <dbReference type="ARBA" id="ARBA00022989"/>
    </source>
</evidence>
<evidence type="ECO:0000256" key="6">
    <source>
        <dbReference type="ARBA" id="ARBA00023136"/>
    </source>
</evidence>
<feature type="transmembrane region" description="Helical" evidence="7">
    <location>
        <begin position="146"/>
        <end position="164"/>
    </location>
</feature>
<dbReference type="Gene3D" id="1.20.1540.10">
    <property type="entry name" value="Rhomboid-like"/>
    <property type="match status" value="1"/>
</dbReference>
<evidence type="ECO:0000313" key="10">
    <source>
        <dbReference type="EMBL" id="TYS57411.1"/>
    </source>
</evidence>
<evidence type="ECO:0000256" key="1">
    <source>
        <dbReference type="ARBA" id="ARBA00004141"/>
    </source>
</evidence>
<keyword evidence="6 7" id="KW-0472">Membrane</keyword>
<dbReference type="Pfam" id="PF01694">
    <property type="entry name" value="Rhomboid"/>
    <property type="match status" value="1"/>
</dbReference>
<feature type="domain" description="Peptidase S54 rhomboid" evidence="8">
    <location>
        <begin position="52"/>
        <end position="188"/>
    </location>
</feature>
<evidence type="ECO:0000313" key="12">
    <source>
        <dbReference type="Proteomes" id="UP000323393"/>
    </source>
</evidence>
<dbReference type="PANTHER" id="PTHR43731:SF14">
    <property type="entry name" value="PRESENILIN-ASSOCIATED RHOMBOID-LIKE PROTEIN, MITOCHONDRIAL"/>
    <property type="match status" value="1"/>
</dbReference>
<evidence type="ECO:0000256" key="2">
    <source>
        <dbReference type="ARBA" id="ARBA00009045"/>
    </source>
</evidence>
<dbReference type="Proteomes" id="UP000323393">
    <property type="component" value="Unassembled WGS sequence"/>
</dbReference>
<feature type="transmembrane region" description="Helical" evidence="7">
    <location>
        <begin position="54"/>
        <end position="81"/>
    </location>
</feature>
<keyword evidence="11" id="KW-1185">Reference proteome</keyword>
<evidence type="ECO:0000313" key="11">
    <source>
        <dbReference type="Proteomes" id="UP000195573"/>
    </source>
</evidence>
<comment type="subcellular location">
    <subcellularLocation>
        <location evidence="1">Membrane</location>
        <topology evidence="1">Multi-pass membrane protein</topology>
    </subcellularLocation>
</comment>
<keyword evidence="3 7" id="KW-0812">Transmembrane</keyword>